<evidence type="ECO:0000313" key="2">
    <source>
        <dbReference type="Proteomes" id="UP000189705"/>
    </source>
</evidence>
<dbReference type="InParanoid" id="A0A3Q0FQR4"/>
<keyword evidence="2" id="KW-1185">Reference proteome</keyword>
<dbReference type="GeneID" id="102383995"/>
<evidence type="ECO:0000259" key="1">
    <source>
        <dbReference type="PROSITE" id="PS51546"/>
    </source>
</evidence>
<protein>
    <submittedName>
        <fullName evidence="3">Phosphatidylinositol 4-phosphate 3-kinase C2 domain-containing subunit gamma-like</fullName>
    </submittedName>
</protein>
<dbReference type="KEGG" id="asn:102383995"/>
<dbReference type="AlphaFoldDB" id="A0A3Q0FQR4"/>
<dbReference type="Proteomes" id="UP000189705">
    <property type="component" value="Unplaced"/>
</dbReference>
<dbReference type="InterPro" id="IPR029071">
    <property type="entry name" value="Ubiquitin-like_domsf"/>
</dbReference>
<reference evidence="3" key="1">
    <citation type="submission" date="2025-08" db="UniProtKB">
        <authorList>
            <consortium name="RefSeq"/>
        </authorList>
    </citation>
    <scope>IDENTIFICATION</scope>
</reference>
<dbReference type="RefSeq" id="XP_025049649.1">
    <property type="nucleotide sequence ID" value="XM_025193864.1"/>
</dbReference>
<evidence type="ECO:0000313" key="3">
    <source>
        <dbReference type="RefSeq" id="XP_025049649.1"/>
    </source>
</evidence>
<name>A0A3Q0FQR4_ALLSI</name>
<dbReference type="STRING" id="38654.A0A3Q0FQR4"/>
<accession>A0A3Q0FQR4</accession>
<dbReference type="Gene3D" id="3.10.20.90">
    <property type="entry name" value="Phosphatidylinositol 3-kinase Catalytic Subunit, Chain A, domain 1"/>
    <property type="match status" value="1"/>
</dbReference>
<dbReference type="Pfam" id="PF00794">
    <property type="entry name" value="PI3K_rbd"/>
    <property type="match status" value="1"/>
</dbReference>
<feature type="domain" description="PI3K-RBD" evidence="1">
    <location>
        <begin position="248"/>
        <end position="339"/>
    </location>
</feature>
<organism evidence="2 3">
    <name type="scientific">Alligator sinensis</name>
    <name type="common">Chinese alligator</name>
    <dbReference type="NCBI Taxonomy" id="38654"/>
    <lineage>
        <taxon>Eukaryota</taxon>
        <taxon>Metazoa</taxon>
        <taxon>Chordata</taxon>
        <taxon>Craniata</taxon>
        <taxon>Vertebrata</taxon>
        <taxon>Euteleostomi</taxon>
        <taxon>Archelosauria</taxon>
        <taxon>Archosauria</taxon>
        <taxon>Crocodylia</taxon>
        <taxon>Alligatoridae</taxon>
        <taxon>Alligatorinae</taxon>
        <taxon>Alligator</taxon>
    </lineage>
</organism>
<gene>
    <name evidence="3" type="primary">LOC102383995</name>
</gene>
<dbReference type="SUPFAM" id="SSF54236">
    <property type="entry name" value="Ubiquitin-like"/>
    <property type="match status" value="1"/>
</dbReference>
<feature type="non-terminal residue" evidence="3">
    <location>
        <position position="402"/>
    </location>
</feature>
<proteinExistence type="predicted"/>
<sequence>MVHQIHMFLKKLSFFTSNLFDLNATEQHLYGVNQPRVHGEFYFGSPVSPWQQTTGPPAVGFRPSLLPGCYNFSVEDSYPTYPLETYYNYDAYRRNSSSQIEGEFGSVVEENENKLNFHIGFEHSDAQYLMFSGDVLHREISGDSPNGQGMNNRSGDARTPFPISYGETYLTDSSTRFTLDPLWPSTSENSMNNKELAGWSIQLAEVDQGSNESTASFCSAVKKIRDSCPAFDSKKNTGKIWSVATMVPNQILCKSKLRISILTNSSSQPLHLTPYASCIVHDLIAEILRCTDQYPEQKEYFLIVCGSDEVLQNDQTLGSHDSLRKAATSIQLHLQKGTSFQHSLARTHQQHKVDSVIEEIKAICSAFSSVETRDITDAVEKLHSVPLGKAQISLQNLETPVK</sequence>
<dbReference type="InterPro" id="IPR000341">
    <property type="entry name" value="PI3K_Ras-bd_dom"/>
</dbReference>
<dbReference type="PROSITE" id="PS51546">
    <property type="entry name" value="PI3K_RBD"/>
    <property type="match status" value="1"/>
</dbReference>